<accession>A0ACC2IB77</accession>
<evidence type="ECO:0000313" key="2">
    <source>
        <dbReference type="Proteomes" id="UP001153331"/>
    </source>
</evidence>
<evidence type="ECO:0000313" key="1">
    <source>
        <dbReference type="EMBL" id="KAJ8112393.1"/>
    </source>
</evidence>
<name>A0ACC2IB77_9PLEO</name>
<comment type="caution">
    <text evidence="1">The sequence shown here is derived from an EMBL/GenBank/DDBJ whole genome shotgun (WGS) entry which is preliminary data.</text>
</comment>
<protein>
    <submittedName>
        <fullName evidence="1">Uncharacterized protein</fullName>
    </submittedName>
</protein>
<proteinExistence type="predicted"/>
<organism evidence="1 2">
    <name type="scientific">Boeremia exigua</name>
    <dbReference type="NCBI Taxonomy" id="749465"/>
    <lineage>
        <taxon>Eukaryota</taxon>
        <taxon>Fungi</taxon>
        <taxon>Dikarya</taxon>
        <taxon>Ascomycota</taxon>
        <taxon>Pezizomycotina</taxon>
        <taxon>Dothideomycetes</taxon>
        <taxon>Pleosporomycetidae</taxon>
        <taxon>Pleosporales</taxon>
        <taxon>Pleosporineae</taxon>
        <taxon>Didymellaceae</taxon>
        <taxon>Boeremia</taxon>
    </lineage>
</organism>
<keyword evidence="2" id="KW-1185">Reference proteome</keyword>
<sequence length="136" mass="14445">MRSSIIIATFVALAAALPAIVPVEKTDLVVRTESLDSTAAALETRQTIGDWSATFAWPATSIMVGGLAAQVRATNLNNGNYKFEFFNTSPPNNVDISYRISYGGNTLSSVVVRAGQTTTATVPKTGDNWNVYITAA</sequence>
<gene>
    <name evidence="1" type="ORF">OPT61_g5229</name>
</gene>
<reference evidence="1" key="1">
    <citation type="submission" date="2022-11" db="EMBL/GenBank/DDBJ databases">
        <title>Genome Sequence of Boeremia exigua.</title>
        <authorList>
            <person name="Buettner E."/>
        </authorList>
    </citation>
    <scope>NUCLEOTIDE SEQUENCE</scope>
    <source>
        <strain evidence="1">CU02</strain>
    </source>
</reference>
<dbReference type="Proteomes" id="UP001153331">
    <property type="component" value="Unassembled WGS sequence"/>
</dbReference>
<dbReference type="EMBL" id="JAPHNI010000328">
    <property type="protein sequence ID" value="KAJ8112393.1"/>
    <property type="molecule type" value="Genomic_DNA"/>
</dbReference>